<accession>A0ABY6CLP3</accession>
<organism evidence="1 2">
    <name type="scientific">Reichenbachiella agarivorans</name>
    <dbReference type="NCBI Taxonomy" id="2979464"/>
    <lineage>
        <taxon>Bacteria</taxon>
        <taxon>Pseudomonadati</taxon>
        <taxon>Bacteroidota</taxon>
        <taxon>Cytophagia</taxon>
        <taxon>Cytophagales</taxon>
        <taxon>Reichenbachiellaceae</taxon>
        <taxon>Reichenbachiella</taxon>
    </lineage>
</organism>
<dbReference type="RefSeq" id="WP_262308076.1">
    <property type="nucleotide sequence ID" value="NZ_CP106679.1"/>
</dbReference>
<protein>
    <recommendedName>
        <fullName evidence="3">PsbP C-terminal domain-containing protein</fullName>
    </recommendedName>
</protein>
<reference evidence="1" key="1">
    <citation type="submission" date="2022-09" db="EMBL/GenBank/DDBJ databases">
        <title>Comparative genomics and taxonomic characterization of three novel marine species of genus Reichenbachiella exhibiting antioxidant and polysaccharide degradation activities.</title>
        <authorList>
            <person name="Muhammad N."/>
            <person name="Lee Y.-J."/>
            <person name="Ko J."/>
            <person name="Kim S.-G."/>
        </authorList>
    </citation>
    <scope>NUCLEOTIDE SEQUENCE</scope>
    <source>
        <strain evidence="1">BKB1-1</strain>
    </source>
</reference>
<keyword evidence="2" id="KW-1185">Reference proteome</keyword>
<proteinExistence type="predicted"/>
<evidence type="ECO:0008006" key="3">
    <source>
        <dbReference type="Google" id="ProtNLM"/>
    </source>
</evidence>
<name>A0ABY6CLP3_9BACT</name>
<dbReference type="Proteomes" id="UP001065174">
    <property type="component" value="Chromosome"/>
</dbReference>
<evidence type="ECO:0000313" key="1">
    <source>
        <dbReference type="EMBL" id="UXP30629.1"/>
    </source>
</evidence>
<sequence length="153" mass="17355">MLLFPVLVQNAFAQEGWKEYSWDYYNIEFELPVDFEVTTNTEVALEAVGDGIRFALYPFDKKDMDTSELPAFIVNLAETELNLSEIDDLQLMEIEGMSAGYISGQKDGLMYLVLGLMDPESNYNFYAFVAFEEDKAGVIEDAMGVFESFSKID</sequence>
<dbReference type="EMBL" id="CP106679">
    <property type="protein sequence ID" value="UXP30629.1"/>
    <property type="molecule type" value="Genomic_DNA"/>
</dbReference>
<gene>
    <name evidence="1" type="ORF">N6H18_09705</name>
</gene>
<evidence type="ECO:0000313" key="2">
    <source>
        <dbReference type="Proteomes" id="UP001065174"/>
    </source>
</evidence>